<dbReference type="InterPro" id="IPR006311">
    <property type="entry name" value="TAT_signal"/>
</dbReference>
<dbReference type="InterPro" id="IPR001701">
    <property type="entry name" value="Glyco_hydro_9"/>
</dbReference>
<evidence type="ECO:0000256" key="3">
    <source>
        <dbReference type="ARBA" id="ARBA00023277"/>
    </source>
</evidence>
<feature type="signal peptide" evidence="6">
    <location>
        <begin position="1"/>
        <end position="29"/>
    </location>
</feature>
<dbReference type="PROSITE" id="PS51318">
    <property type="entry name" value="TAT"/>
    <property type="match status" value="1"/>
</dbReference>
<dbReference type="SUPFAM" id="SSF48208">
    <property type="entry name" value="Six-hairpin glycosidases"/>
    <property type="match status" value="1"/>
</dbReference>
<evidence type="ECO:0000256" key="5">
    <source>
        <dbReference type="ARBA" id="ARBA00023326"/>
    </source>
</evidence>
<dbReference type="Proteomes" id="UP000183015">
    <property type="component" value="Unassembled WGS sequence"/>
</dbReference>
<evidence type="ECO:0000259" key="7">
    <source>
        <dbReference type="Pfam" id="PF00759"/>
    </source>
</evidence>
<proteinExistence type="inferred from homology"/>
<dbReference type="OrthoDB" id="9808897at2"/>
<comment type="similarity">
    <text evidence="1">Belongs to the glycosyl hydrolase 9 (cellulase E) family.</text>
</comment>
<keyword evidence="3" id="KW-0119">Carbohydrate metabolism</keyword>
<name>A0A1H7T7E7_STRJI</name>
<keyword evidence="6" id="KW-0732">Signal</keyword>
<dbReference type="GO" id="GO:0008810">
    <property type="term" value="F:cellulase activity"/>
    <property type="evidence" value="ECO:0007669"/>
    <property type="project" value="InterPro"/>
</dbReference>
<dbReference type="STRING" id="235985.SAMN05414137_113122"/>
<reference evidence="10" key="1">
    <citation type="submission" date="2016-10" db="EMBL/GenBank/DDBJ databases">
        <authorList>
            <person name="Varghese N."/>
        </authorList>
    </citation>
    <scope>NUCLEOTIDE SEQUENCE [LARGE SCALE GENOMIC DNA]</scope>
    <source>
        <strain evidence="10">DSM 45096 / BCRC 16803 / CGMCC 4.1857 / CIP 109030 / JCM 12277 / KCTC 19219 / NBRC 100920 / 33214</strain>
    </source>
</reference>
<evidence type="ECO:0000256" key="1">
    <source>
        <dbReference type="ARBA" id="ARBA00007072"/>
    </source>
</evidence>
<dbReference type="RefSeq" id="WP_042444202.1">
    <property type="nucleotide sequence ID" value="NZ_BBPN01000006.1"/>
</dbReference>
<dbReference type="AlphaFoldDB" id="A0A1H7T7E7"/>
<dbReference type="PANTHER" id="PTHR22298">
    <property type="entry name" value="ENDO-1,4-BETA-GLUCANASE"/>
    <property type="match status" value="1"/>
</dbReference>
<dbReference type="InterPro" id="IPR012341">
    <property type="entry name" value="6hp_glycosidase-like_sf"/>
</dbReference>
<evidence type="ECO:0000313" key="10">
    <source>
        <dbReference type="Proteomes" id="UP000183015"/>
    </source>
</evidence>
<protein>
    <submittedName>
        <fullName evidence="9">Endoglucanase</fullName>
    </submittedName>
</protein>
<evidence type="ECO:0000259" key="8">
    <source>
        <dbReference type="Pfam" id="PF02927"/>
    </source>
</evidence>
<feature type="domain" description="Cellulase Ig-like" evidence="8">
    <location>
        <begin position="34"/>
        <end position="117"/>
    </location>
</feature>
<dbReference type="InterPro" id="IPR008928">
    <property type="entry name" value="6-hairpin_glycosidase_sf"/>
</dbReference>
<dbReference type="CDD" id="cd02850">
    <property type="entry name" value="E_set_Cellulase_N"/>
    <property type="match status" value="1"/>
</dbReference>
<dbReference type="EMBL" id="FOAZ01000013">
    <property type="protein sequence ID" value="SEL80822.1"/>
    <property type="molecule type" value="Genomic_DNA"/>
</dbReference>
<feature type="domain" description="Glycoside hydrolase family 9" evidence="7">
    <location>
        <begin position="134"/>
        <end position="638"/>
    </location>
</feature>
<keyword evidence="4" id="KW-0326">Glycosidase</keyword>
<evidence type="ECO:0000256" key="4">
    <source>
        <dbReference type="ARBA" id="ARBA00023295"/>
    </source>
</evidence>
<keyword evidence="5" id="KW-0624">Polysaccharide degradation</keyword>
<keyword evidence="10" id="KW-1185">Reference proteome</keyword>
<dbReference type="InterPro" id="IPR014756">
    <property type="entry name" value="Ig_E-set"/>
</dbReference>
<dbReference type="Gene3D" id="1.50.10.10">
    <property type="match status" value="1"/>
</dbReference>
<keyword evidence="2" id="KW-0378">Hydrolase</keyword>
<dbReference type="eggNOG" id="COG0726">
    <property type="taxonomic scope" value="Bacteria"/>
</dbReference>
<dbReference type="InterPro" id="IPR004197">
    <property type="entry name" value="Cellulase_Ig-like"/>
</dbReference>
<evidence type="ECO:0000256" key="6">
    <source>
        <dbReference type="SAM" id="SignalP"/>
    </source>
</evidence>
<gene>
    <name evidence="9" type="ORF">SAMN05414137_113122</name>
</gene>
<organism evidence="9 10">
    <name type="scientific">Streptacidiphilus jiangxiensis</name>
    <dbReference type="NCBI Taxonomy" id="235985"/>
    <lineage>
        <taxon>Bacteria</taxon>
        <taxon>Bacillati</taxon>
        <taxon>Actinomycetota</taxon>
        <taxon>Actinomycetes</taxon>
        <taxon>Kitasatosporales</taxon>
        <taxon>Streptomycetaceae</taxon>
        <taxon>Streptacidiphilus</taxon>
    </lineage>
</organism>
<dbReference type="Pfam" id="PF02927">
    <property type="entry name" value="CelD_N"/>
    <property type="match status" value="1"/>
</dbReference>
<feature type="chain" id="PRO_5038577430" evidence="6">
    <location>
        <begin position="30"/>
        <end position="665"/>
    </location>
</feature>
<evidence type="ECO:0000313" key="9">
    <source>
        <dbReference type="EMBL" id="SEL80822.1"/>
    </source>
</evidence>
<dbReference type="SUPFAM" id="SSF81296">
    <property type="entry name" value="E set domains"/>
    <property type="match status" value="1"/>
</dbReference>
<dbReference type="Pfam" id="PF00759">
    <property type="entry name" value="Glyco_hydro_9"/>
    <property type="match status" value="1"/>
</dbReference>
<evidence type="ECO:0000256" key="2">
    <source>
        <dbReference type="ARBA" id="ARBA00022801"/>
    </source>
</evidence>
<accession>A0A1H7T7E7</accession>
<dbReference type="InterPro" id="IPR013783">
    <property type="entry name" value="Ig-like_fold"/>
</dbReference>
<dbReference type="GO" id="GO:0000272">
    <property type="term" value="P:polysaccharide catabolic process"/>
    <property type="evidence" value="ECO:0007669"/>
    <property type="project" value="UniProtKB-KW"/>
</dbReference>
<dbReference type="Gene3D" id="2.60.40.10">
    <property type="entry name" value="Immunoglobulins"/>
    <property type="match status" value="1"/>
</dbReference>
<sequence>MGTRPRRGPLAASAAGAGLLLALVGPVTAAHAATAAQLRTDQVGYLPTDTKIAYLMTGAAVSGETYQVVNAAGTTVASGIVSTTSRGSWNSAYPDVYPIDFSSVTTTGTYHLTVGGAVGATSDTFEVESASALYGPLVTGGVTFFRNQRDGAHVIAGALGRKPSHLNDASATVYRTPTFVPNSDGGTGDQISGNLVPIPGAAKVDAEGGWFDAGDYLKFTFTTAYADDLLYSSALALGAHAPSSLRAEAAYGNAWLNRMWNPSTRTLYLQVGIGAGNETTYYGDHDLWRLPQADDSDTASTDYYAAAHRPVFEAAAPGAKIDPDVVGRVAAAFALAARYDASTGDTVGAKAELNDATSLYATANTSPGSSLESALPSAYYPESIWHDAMELGATEIARAQQAIGDPGSTYLPYLTKAAAWASDYIVGDSGHDTLNLYDVSALAHADLLAALAAAGNPSGLAVSKATLVADLKAQVATAAKASAADVFREGGDDTNFDVDSHTFGFISTEALYQRATGDTEYAAFAGEQRDWLLGGNAWGTSFVVGAGTTFPDCMGSQIPNLLGSTTGAAPIDTGAVVNGPNGSGNFTGGLGSLQSGMKSCEKDGYTKFTGHGSEYVDDVRSWQSSEPALDMSGSAVLAAALQEAVAGGSGPVQCHGGADRRWSLS</sequence>